<reference evidence="1 2" key="1">
    <citation type="submission" date="2020-11" db="EMBL/GenBank/DDBJ databases">
        <title>A novel isolate from a Black sea contaminated sediment with potential to produce alkanes: Plantactinospora alkalitolerans sp. nov.</title>
        <authorList>
            <person name="Carro L."/>
            <person name="Veyisoglu A."/>
            <person name="Guven K."/>
            <person name="Schumann P."/>
            <person name="Klenk H.-P."/>
            <person name="Sahin N."/>
        </authorList>
    </citation>
    <scope>NUCLEOTIDE SEQUENCE [LARGE SCALE GENOMIC DNA]</scope>
    <source>
        <strain evidence="1 2">S1510</strain>
    </source>
</reference>
<proteinExistence type="predicted"/>
<gene>
    <name evidence="1" type="ORF">I0C86_40735</name>
</gene>
<dbReference type="Proteomes" id="UP000638560">
    <property type="component" value="Unassembled WGS sequence"/>
</dbReference>
<evidence type="ECO:0000313" key="1">
    <source>
        <dbReference type="EMBL" id="MBF9135208.1"/>
    </source>
</evidence>
<name>A0ABS0H9Q7_9ACTN</name>
<sequence>MQAEQETSTIDPAERNARLDGPVSDWFELTYSTHLVLPRTLMQSMSLDWQRRMVACLKEFDRAFEHLDLPEYEVIAAAQRTYGDLTKAEMRMLDVTQGEPAYDGDDSWPDRYYDRYGTEHSKHDRVFVPLPGGDPIPHYNRNRTFVEPR</sequence>
<organism evidence="1 2">
    <name type="scientific">Plantactinospora alkalitolerans</name>
    <dbReference type="NCBI Taxonomy" id="2789879"/>
    <lineage>
        <taxon>Bacteria</taxon>
        <taxon>Bacillati</taxon>
        <taxon>Actinomycetota</taxon>
        <taxon>Actinomycetes</taxon>
        <taxon>Micromonosporales</taxon>
        <taxon>Micromonosporaceae</taxon>
        <taxon>Plantactinospora</taxon>
    </lineage>
</organism>
<comment type="caution">
    <text evidence="1">The sequence shown here is derived from an EMBL/GenBank/DDBJ whole genome shotgun (WGS) entry which is preliminary data.</text>
</comment>
<accession>A0ABS0H9Q7</accession>
<dbReference type="RefSeq" id="WP_196206668.1">
    <property type="nucleotide sequence ID" value="NZ_JADPUN010000422.1"/>
</dbReference>
<keyword evidence="2" id="KW-1185">Reference proteome</keyword>
<dbReference type="EMBL" id="JADPUN010000422">
    <property type="protein sequence ID" value="MBF9135208.1"/>
    <property type="molecule type" value="Genomic_DNA"/>
</dbReference>
<evidence type="ECO:0000313" key="2">
    <source>
        <dbReference type="Proteomes" id="UP000638560"/>
    </source>
</evidence>
<protein>
    <submittedName>
        <fullName evidence="1">Uncharacterized protein</fullName>
    </submittedName>
</protein>